<dbReference type="NCBIfam" id="TIGR02532">
    <property type="entry name" value="IV_pilin_GFxxxE"/>
    <property type="match status" value="1"/>
</dbReference>
<reference evidence="3" key="1">
    <citation type="submission" date="2017-04" db="EMBL/GenBank/DDBJ databases">
        <title>Comparative genomics and description of representatives of a novel lineage of planctomycetes thriving in anoxic sediments.</title>
        <authorList>
            <person name="Spring S."/>
            <person name="Bunk B."/>
            <person name="Sproer C."/>
        </authorList>
    </citation>
    <scope>NUCLEOTIDE SEQUENCE [LARGE SCALE GENOMIC DNA]</scope>
    <source>
        <strain evidence="3">ST-PulAB-D4</strain>
    </source>
</reference>
<dbReference type="InterPro" id="IPR012902">
    <property type="entry name" value="N_methyl_site"/>
</dbReference>
<keyword evidence="3" id="KW-1185">Reference proteome</keyword>
<evidence type="ECO:0000313" key="3">
    <source>
        <dbReference type="Proteomes" id="UP000193334"/>
    </source>
</evidence>
<keyword evidence="1" id="KW-0812">Transmembrane</keyword>
<protein>
    <submittedName>
        <fullName evidence="2">Type II secretion system protein G</fullName>
    </submittedName>
</protein>
<dbReference type="InterPro" id="IPR045584">
    <property type="entry name" value="Pilin-like"/>
</dbReference>
<dbReference type="STRING" id="1941349.STSP1_02051"/>
<feature type="transmembrane region" description="Helical" evidence="1">
    <location>
        <begin position="12"/>
        <end position="33"/>
    </location>
</feature>
<evidence type="ECO:0000256" key="1">
    <source>
        <dbReference type="SAM" id="Phobius"/>
    </source>
</evidence>
<dbReference type="SUPFAM" id="SSF54523">
    <property type="entry name" value="Pili subunits"/>
    <property type="match status" value="2"/>
</dbReference>
<accession>A0A1W6LPB5</accession>
<dbReference type="EMBL" id="CP021023">
    <property type="protein sequence ID" value="ARN57630.1"/>
    <property type="molecule type" value="Genomic_DNA"/>
</dbReference>
<keyword evidence="1" id="KW-1133">Transmembrane helix</keyword>
<name>A0A1W6LPB5_9BACT</name>
<evidence type="ECO:0000313" key="2">
    <source>
        <dbReference type="EMBL" id="ARN57630.1"/>
    </source>
</evidence>
<keyword evidence="1" id="KW-0472">Membrane</keyword>
<organism evidence="2 3">
    <name type="scientific">Sedimentisphaera salicampi</name>
    <dbReference type="NCBI Taxonomy" id="1941349"/>
    <lineage>
        <taxon>Bacteria</taxon>
        <taxon>Pseudomonadati</taxon>
        <taxon>Planctomycetota</taxon>
        <taxon>Phycisphaerae</taxon>
        <taxon>Sedimentisphaerales</taxon>
        <taxon>Sedimentisphaeraceae</taxon>
        <taxon>Sedimentisphaera</taxon>
    </lineage>
</organism>
<proteinExistence type="predicted"/>
<sequence length="205" mass="22608">MRPRKQKAFTIVELLIVSAVLLIIAGVAVPFSVKVKNQFKLKDTKALVTVLADAVERYQNARGEAPFATVDDSGNIKLTGPEDLKEIIEAEISGNPTPDGDAVDLLPDPTDHNGFAGSEALYFVLSRCPDSEEFLERISSDMLTAKFSGETIKAVYSGREYILPRIIDSWGNELRYYYKAGWTFPRIVSAGPDGEFNTEDDISNL</sequence>
<dbReference type="RefSeq" id="WP_085756259.1">
    <property type="nucleotide sequence ID" value="NZ_CP021023.1"/>
</dbReference>
<dbReference type="Gene3D" id="3.30.700.10">
    <property type="entry name" value="Glycoprotein, Type 4 Pilin"/>
    <property type="match status" value="2"/>
</dbReference>
<dbReference type="KEGG" id="pbp:STSP1_02051"/>
<dbReference type="Pfam" id="PF07963">
    <property type="entry name" value="N_methyl"/>
    <property type="match status" value="1"/>
</dbReference>
<gene>
    <name evidence="2" type="ORF">STSP1_02051</name>
</gene>
<dbReference type="Proteomes" id="UP000193334">
    <property type="component" value="Chromosome"/>
</dbReference>
<dbReference type="AlphaFoldDB" id="A0A1W6LPB5"/>